<gene>
    <name evidence="1" type="primary">Dvir\GJ15939</name>
    <name evidence="1" type="ORF">Dvir_GJ15939</name>
</gene>
<dbReference type="FunCoup" id="B4MAM6">
    <property type="interactions" value="15"/>
</dbReference>
<proteinExistence type="predicted"/>
<sequence length="187" mass="21015">MTVKNASRQTANIEMLSPGHAQAQALALALALALRADTKNWSMLDGDGCVNDCYAMAKSITTAATTTTSAITTTTTITAIHTRKGTTTITFVLLLILCCLCDYNYGSWASQCWKKHNSGSIQTPDGEFKRPFGILCTYRCFLWFPPIYPYCEFIFDLRLSRHFTSFPDCYEIRCNETFTFFGSEHNY</sequence>
<accession>B4MAM6</accession>
<organism evidence="1 2">
    <name type="scientific">Drosophila virilis</name>
    <name type="common">Fruit fly</name>
    <dbReference type="NCBI Taxonomy" id="7244"/>
    <lineage>
        <taxon>Eukaryota</taxon>
        <taxon>Metazoa</taxon>
        <taxon>Ecdysozoa</taxon>
        <taxon>Arthropoda</taxon>
        <taxon>Hexapoda</taxon>
        <taxon>Insecta</taxon>
        <taxon>Pterygota</taxon>
        <taxon>Neoptera</taxon>
        <taxon>Endopterygota</taxon>
        <taxon>Diptera</taxon>
        <taxon>Brachycera</taxon>
        <taxon>Muscomorpha</taxon>
        <taxon>Ephydroidea</taxon>
        <taxon>Drosophilidae</taxon>
        <taxon>Drosophila</taxon>
    </lineage>
</organism>
<dbReference type="KEGG" id="dvi:6634565"/>
<evidence type="ECO:0000313" key="1">
    <source>
        <dbReference type="EMBL" id="EDW66285.2"/>
    </source>
</evidence>
<dbReference type="OrthoDB" id="7885749at2759"/>
<dbReference type="EMBL" id="CH940655">
    <property type="protein sequence ID" value="EDW66285.2"/>
    <property type="molecule type" value="Genomic_DNA"/>
</dbReference>
<reference evidence="1 2" key="1">
    <citation type="journal article" date="2007" name="Nature">
        <title>Evolution of genes and genomes on the Drosophila phylogeny.</title>
        <authorList>
            <consortium name="Drosophila 12 Genomes Consortium"/>
            <person name="Clark A.G."/>
            <person name="Eisen M.B."/>
            <person name="Smith D.R."/>
            <person name="Bergman C.M."/>
            <person name="Oliver B."/>
            <person name="Markow T.A."/>
            <person name="Kaufman T.C."/>
            <person name="Kellis M."/>
            <person name="Gelbart W."/>
            <person name="Iyer V.N."/>
            <person name="Pollard D.A."/>
            <person name="Sackton T.B."/>
            <person name="Larracuente A.M."/>
            <person name="Singh N.D."/>
            <person name="Abad J.P."/>
            <person name="Abt D.N."/>
            <person name="Adryan B."/>
            <person name="Aguade M."/>
            <person name="Akashi H."/>
            <person name="Anderson W.W."/>
            <person name="Aquadro C.F."/>
            <person name="Ardell D.H."/>
            <person name="Arguello R."/>
            <person name="Artieri C.G."/>
            <person name="Barbash D.A."/>
            <person name="Barker D."/>
            <person name="Barsanti P."/>
            <person name="Batterham P."/>
            <person name="Batzoglou S."/>
            <person name="Begun D."/>
            <person name="Bhutkar A."/>
            <person name="Blanco E."/>
            <person name="Bosak S.A."/>
            <person name="Bradley R.K."/>
            <person name="Brand A.D."/>
            <person name="Brent M.R."/>
            <person name="Brooks A.N."/>
            <person name="Brown R.H."/>
            <person name="Butlin R.K."/>
            <person name="Caggese C."/>
            <person name="Calvi B.R."/>
            <person name="Bernardo de Carvalho A."/>
            <person name="Caspi A."/>
            <person name="Castrezana S."/>
            <person name="Celniker S.E."/>
            <person name="Chang J.L."/>
            <person name="Chapple C."/>
            <person name="Chatterji S."/>
            <person name="Chinwalla A."/>
            <person name="Civetta A."/>
            <person name="Clifton S.W."/>
            <person name="Comeron J.M."/>
            <person name="Costello J.C."/>
            <person name="Coyne J.A."/>
            <person name="Daub J."/>
            <person name="David R.G."/>
            <person name="Delcher A.L."/>
            <person name="Delehaunty K."/>
            <person name="Do C.B."/>
            <person name="Ebling H."/>
            <person name="Edwards K."/>
            <person name="Eickbush T."/>
            <person name="Evans J.D."/>
            <person name="Filipski A."/>
            <person name="Findeiss S."/>
            <person name="Freyhult E."/>
            <person name="Fulton L."/>
            <person name="Fulton R."/>
            <person name="Garcia A.C."/>
            <person name="Gardiner A."/>
            <person name="Garfield D.A."/>
            <person name="Garvin B.E."/>
            <person name="Gibson G."/>
            <person name="Gilbert D."/>
            <person name="Gnerre S."/>
            <person name="Godfrey J."/>
            <person name="Good R."/>
            <person name="Gotea V."/>
            <person name="Gravely B."/>
            <person name="Greenberg A.J."/>
            <person name="Griffiths-Jones S."/>
            <person name="Gross S."/>
            <person name="Guigo R."/>
            <person name="Gustafson E.A."/>
            <person name="Haerty W."/>
            <person name="Hahn M.W."/>
            <person name="Halligan D.L."/>
            <person name="Halpern A.L."/>
            <person name="Halter G.M."/>
            <person name="Han M.V."/>
            <person name="Heger A."/>
            <person name="Hillier L."/>
            <person name="Hinrichs A.S."/>
            <person name="Holmes I."/>
            <person name="Hoskins R.A."/>
            <person name="Hubisz M.J."/>
            <person name="Hultmark D."/>
            <person name="Huntley M.A."/>
            <person name="Jaffe D.B."/>
            <person name="Jagadeeshan S."/>
            <person name="Jeck W.R."/>
            <person name="Johnson J."/>
            <person name="Jones C.D."/>
            <person name="Jordan W.C."/>
            <person name="Karpen G.H."/>
            <person name="Kataoka E."/>
            <person name="Keightley P.D."/>
            <person name="Kheradpour P."/>
            <person name="Kirkness E.F."/>
            <person name="Koerich L.B."/>
            <person name="Kristiansen K."/>
            <person name="Kudrna D."/>
            <person name="Kulathinal R.J."/>
            <person name="Kumar S."/>
            <person name="Kwok R."/>
            <person name="Lander E."/>
            <person name="Langley C.H."/>
            <person name="Lapoint R."/>
            <person name="Lazzaro B.P."/>
            <person name="Lee S.J."/>
            <person name="Levesque L."/>
            <person name="Li R."/>
            <person name="Lin C.F."/>
            <person name="Lin M.F."/>
            <person name="Lindblad-Toh K."/>
            <person name="Llopart A."/>
            <person name="Long M."/>
            <person name="Low L."/>
            <person name="Lozovsky E."/>
            <person name="Lu J."/>
            <person name="Luo M."/>
            <person name="Machado C.A."/>
            <person name="Makalowski W."/>
            <person name="Marzo M."/>
            <person name="Matsuda M."/>
            <person name="Matzkin L."/>
            <person name="McAllister B."/>
            <person name="McBride C.S."/>
            <person name="McKernan B."/>
            <person name="McKernan K."/>
            <person name="Mendez-Lago M."/>
            <person name="Minx P."/>
            <person name="Mollenhauer M.U."/>
            <person name="Montooth K."/>
            <person name="Mount S.M."/>
            <person name="Mu X."/>
            <person name="Myers E."/>
            <person name="Negre B."/>
            <person name="Newfeld S."/>
            <person name="Nielsen R."/>
            <person name="Noor M.A."/>
            <person name="O'Grady P."/>
            <person name="Pachter L."/>
            <person name="Papaceit M."/>
            <person name="Parisi M.J."/>
            <person name="Parisi M."/>
            <person name="Parts L."/>
            <person name="Pedersen J.S."/>
            <person name="Pesole G."/>
            <person name="Phillippy A.M."/>
            <person name="Ponting C.P."/>
            <person name="Pop M."/>
            <person name="Porcelli D."/>
            <person name="Powell J.R."/>
            <person name="Prohaska S."/>
            <person name="Pruitt K."/>
            <person name="Puig M."/>
            <person name="Quesneville H."/>
            <person name="Ram K.R."/>
            <person name="Rand D."/>
            <person name="Rasmussen M.D."/>
            <person name="Reed L.K."/>
            <person name="Reenan R."/>
            <person name="Reily A."/>
            <person name="Remington K.A."/>
            <person name="Rieger T.T."/>
            <person name="Ritchie M.G."/>
            <person name="Robin C."/>
            <person name="Rogers Y.H."/>
            <person name="Rohde C."/>
            <person name="Rozas J."/>
            <person name="Rubenfield M.J."/>
            <person name="Ruiz A."/>
            <person name="Russo S."/>
            <person name="Salzberg S.L."/>
            <person name="Sanchez-Gracia A."/>
            <person name="Saranga D.J."/>
            <person name="Sato H."/>
            <person name="Schaeffer S.W."/>
            <person name="Schatz M.C."/>
            <person name="Schlenke T."/>
            <person name="Schwartz R."/>
            <person name="Segarra C."/>
            <person name="Singh R.S."/>
            <person name="Sirot L."/>
            <person name="Sirota M."/>
            <person name="Sisneros N.B."/>
            <person name="Smith C.D."/>
            <person name="Smith T.F."/>
            <person name="Spieth J."/>
            <person name="Stage D.E."/>
            <person name="Stark A."/>
            <person name="Stephan W."/>
            <person name="Strausberg R.L."/>
            <person name="Strempel S."/>
            <person name="Sturgill D."/>
            <person name="Sutton G."/>
            <person name="Sutton G.G."/>
            <person name="Tao W."/>
            <person name="Teichmann S."/>
            <person name="Tobari Y.N."/>
            <person name="Tomimura Y."/>
            <person name="Tsolas J.M."/>
            <person name="Valente V.L."/>
            <person name="Venter E."/>
            <person name="Venter J.C."/>
            <person name="Vicario S."/>
            <person name="Vieira F.G."/>
            <person name="Vilella A.J."/>
            <person name="Villasante A."/>
            <person name="Walenz B."/>
            <person name="Wang J."/>
            <person name="Wasserman M."/>
            <person name="Watts T."/>
            <person name="Wilson D."/>
            <person name="Wilson R.K."/>
            <person name="Wing R.A."/>
            <person name="Wolfner M.F."/>
            <person name="Wong A."/>
            <person name="Wong G.K."/>
            <person name="Wu C.I."/>
            <person name="Wu G."/>
            <person name="Yamamoto D."/>
            <person name="Yang H.P."/>
            <person name="Yang S.P."/>
            <person name="Yorke J.A."/>
            <person name="Yoshida K."/>
            <person name="Zdobnov E."/>
            <person name="Zhang P."/>
            <person name="Zhang Y."/>
            <person name="Zimin A.V."/>
            <person name="Baldwin J."/>
            <person name="Abdouelleil A."/>
            <person name="Abdulkadir J."/>
            <person name="Abebe A."/>
            <person name="Abera B."/>
            <person name="Abreu J."/>
            <person name="Acer S.C."/>
            <person name="Aftuck L."/>
            <person name="Alexander A."/>
            <person name="An P."/>
            <person name="Anderson E."/>
            <person name="Anderson S."/>
            <person name="Arachi H."/>
            <person name="Azer M."/>
            <person name="Bachantsang P."/>
            <person name="Barry A."/>
            <person name="Bayul T."/>
            <person name="Berlin A."/>
            <person name="Bessette D."/>
            <person name="Bloom T."/>
            <person name="Blye J."/>
            <person name="Boguslavskiy L."/>
            <person name="Bonnet C."/>
            <person name="Boukhgalter B."/>
            <person name="Bourzgui I."/>
            <person name="Brown A."/>
            <person name="Cahill P."/>
            <person name="Channer S."/>
            <person name="Cheshatsang Y."/>
            <person name="Chuda L."/>
            <person name="Citroen M."/>
            <person name="Collymore A."/>
            <person name="Cooke P."/>
            <person name="Costello M."/>
            <person name="D'Aco K."/>
            <person name="Daza R."/>
            <person name="De Haan G."/>
            <person name="DeGray S."/>
            <person name="DeMaso C."/>
            <person name="Dhargay N."/>
            <person name="Dooley K."/>
            <person name="Dooley E."/>
            <person name="Doricent M."/>
            <person name="Dorje P."/>
            <person name="Dorjee K."/>
            <person name="Dupes A."/>
            <person name="Elong R."/>
            <person name="Falk J."/>
            <person name="Farina A."/>
            <person name="Faro S."/>
            <person name="Ferguson D."/>
            <person name="Fisher S."/>
            <person name="Foley C.D."/>
            <person name="Franke A."/>
            <person name="Friedrich D."/>
            <person name="Gadbois L."/>
            <person name="Gearin G."/>
            <person name="Gearin C.R."/>
            <person name="Giannoukos G."/>
            <person name="Goode T."/>
            <person name="Graham J."/>
            <person name="Grandbois E."/>
            <person name="Grewal S."/>
            <person name="Gyaltsen K."/>
            <person name="Hafez N."/>
            <person name="Hagos B."/>
            <person name="Hall J."/>
            <person name="Henson C."/>
            <person name="Hollinger A."/>
            <person name="Honan T."/>
            <person name="Huard M.D."/>
            <person name="Hughes L."/>
            <person name="Hurhula B."/>
            <person name="Husby M.E."/>
            <person name="Kamat A."/>
            <person name="Kanga B."/>
            <person name="Kashin S."/>
            <person name="Khazanovich D."/>
            <person name="Kisner P."/>
            <person name="Lance K."/>
            <person name="Lara M."/>
            <person name="Lee W."/>
            <person name="Lennon N."/>
            <person name="Letendre F."/>
            <person name="LeVine R."/>
            <person name="Lipovsky A."/>
            <person name="Liu X."/>
            <person name="Liu J."/>
            <person name="Liu S."/>
            <person name="Lokyitsang T."/>
            <person name="Lokyitsang Y."/>
            <person name="Lubonja R."/>
            <person name="Lui A."/>
            <person name="MacDonald P."/>
            <person name="Magnisalis V."/>
            <person name="Maru K."/>
            <person name="Matthews C."/>
            <person name="McCusker W."/>
            <person name="McDonough S."/>
            <person name="Mehta T."/>
            <person name="Meldrim J."/>
            <person name="Meneus L."/>
            <person name="Mihai O."/>
            <person name="Mihalev A."/>
            <person name="Mihova T."/>
            <person name="Mittelman R."/>
            <person name="Mlenga V."/>
            <person name="Montmayeur A."/>
            <person name="Mulrain L."/>
            <person name="Navidi A."/>
            <person name="Naylor J."/>
            <person name="Negash T."/>
            <person name="Nguyen T."/>
            <person name="Nguyen N."/>
            <person name="Nicol R."/>
            <person name="Norbu C."/>
            <person name="Norbu N."/>
            <person name="Novod N."/>
            <person name="O'Neill B."/>
            <person name="Osman S."/>
            <person name="Markiewicz E."/>
            <person name="Oyono O.L."/>
            <person name="Patti C."/>
            <person name="Phunkhang P."/>
            <person name="Pierre F."/>
            <person name="Priest M."/>
            <person name="Raghuraman S."/>
            <person name="Rege F."/>
            <person name="Reyes R."/>
            <person name="Rise C."/>
            <person name="Rogov P."/>
            <person name="Ross K."/>
            <person name="Ryan E."/>
            <person name="Settipalli S."/>
            <person name="Shea T."/>
            <person name="Sherpa N."/>
            <person name="Shi L."/>
            <person name="Shih D."/>
            <person name="Sparrow T."/>
            <person name="Spaulding J."/>
            <person name="Stalker J."/>
            <person name="Stange-Thomann N."/>
            <person name="Stavropoulos S."/>
            <person name="Stone C."/>
            <person name="Strader C."/>
            <person name="Tesfaye S."/>
            <person name="Thomson T."/>
            <person name="Thoulutsang Y."/>
            <person name="Thoulutsang D."/>
            <person name="Topham K."/>
            <person name="Topping I."/>
            <person name="Tsamla T."/>
            <person name="Vassiliev H."/>
            <person name="Vo A."/>
            <person name="Wangchuk T."/>
            <person name="Wangdi T."/>
            <person name="Weiand M."/>
            <person name="Wilkinson J."/>
            <person name="Wilson A."/>
            <person name="Yadav S."/>
            <person name="Young G."/>
            <person name="Yu Q."/>
            <person name="Zembek L."/>
            <person name="Zhong D."/>
            <person name="Zimmer A."/>
            <person name="Zwirko Z."/>
            <person name="Jaffe D.B."/>
            <person name="Alvarez P."/>
            <person name="Brockman W."/>
            <person name="Butler J."/>
            <person name="Chin C."/>
            <person name="Gnerre S."/>
            <person name="Grabherr M."/>
            <person name="Kleber M."/>
            <person name="Mauceli E."/>
            <person name="MacCallum I."/>
        </authorList>
    </citation>
    <scope>NUCLEOTIDE SEQUENCE [LARGE SCALE GENOMIC DNA]</scope>
    <source>
        <strain evidence="2">Tucson 15010-1051.87</strain>
    </source>
</reference>
<dbReference type="eggNOG" id="ENOG502TBXH">
    <property type="taxonomic scope" value="Eukaryota"/>
</dbReference>
<dbReference type="HOGENOM" id="CLU_150246_0_0_1"/>
<keyword evidence="2" id="KW-1185">Reference proteome</keyword>
<name>B4MAM6_DROVI</name>
<dbReference type="Proteomes" id="UP000008792">
    <property type="component" value="Unassembled WGS sequence"/>
</dbReference>
<evidence type="ECO:0000313" key="2">
    <source>
        <dbReference type="Proteomes" id="UP000008792"/>
    </source>
</evidence>
<dbReference type="AlphaFoldDB" id="B4MAM6"/>
<dbReference type="STRING" id="7244.B4MAM6"/>
<protein>
    <submittedName>
        <fullName evidence="1">Uncharacterized protein</fullName>
    </submittedName>
</protein>
<dbReference type="InParanoid" id="B4MAM6"/>